<keyword evidence="4" id="KW-1133">Transmembrane helix</keyword>
<evidence type="ECO:0000256" key="4">
    <source>
        <dbReference type="ARBA" id="ARBA00022989"/>
    </source>
</evidence>
<evidence type="ECO:0000313" key="6">
    <source>
        <dbReference type="EMBL" id="MBM7561721.1"/>
    </source>
</evidence>
<gene>
    <name evidence="6" type="ORF">JOC49_001262</name>
</gene>
<dbReference type="PANTHER" id="PTHR34478:SF2">
    <property type="entry name" value="MEMBRANE PROTEIN"/>
    <property type="match status" value="1"/>
</dbReference>
<comment type="caution">
    <text evidence="6">The sequence shown here is derived from an EMBL/GenBank/DDBJ whole genome shotgun (WGS) entry which is preliminary data.</text>
</comment>
<accession>A0ABS2MQS6</accession>
<dbReference type="InterPro" id="IPR007156">
    <property type="entry name" value="MamQ_LemA"/>
</dbReference>
<protein>
    <submittedName>
        <fullName evidence="6">LemA protein</fullName>
    </submittedName>
</protein>
<dbReference type="PANTHER" id="PTHR34478">
    <property type="entry name" value="PROTEIN LEMA"/>
    <property type="match status" value="1"/>
</dbReference>
<dbReference type="Gene3D" id="1.20.1440.20">
    <property type="entry name" value="LemA-like domain"/>
    <property type="match status" value="1"/>
</dbReference>
<dbReference type="RefSeq" id="WP_204663499.1">
    <property type="nucleotide sequence ID" value="NZ_JAFBDT010000007.1"/>
</dbReference>
<keyword evidence="5" id="KW-0472">Membrane</keyword>
<name>A0ABS2MQS6_9FIRM</name>
<keyword evidence="3" id="KW-0812">Transmembrane</keyword>
<organism evidence="6 7">
    <name type="scientific">Fusibacter tunisiensis</name>
    <dbReference type="NCBI Taxonomy" id="1008308"/>
    <lineage>
        <taxon>Bacteria</taxon>
        <taxon>Bacillati</taxon>
        <taxon>Bacillota</taxon>
        <taxon>Clostridia</taxon>
        <taxon>Eubacteriales</taxon>
        <taxon>Eubacteriales Family XII. Incertae Sedis</taxon>
        <taxon>Fusibacter</taxon>
    </lineage>
</organism>
<dbReference type="SUPFAM" id="SSF140478">
    <property type="entry name" value="LemA-like"/>
    <property type="match status" value="1"/>
</dbReference>
<evidence type="ECO:0000256" key="3">
    <source>
        <dbReference type="ARBA" id="ARBA00022692"/>
    </source>
</evidence>
<dbReference type="Pfam" id="PF04011">
    <property type="entry name" value="LemA"/>
    <property type="match status" value="1"/>
</dbReference>
<evidence type="ECO:0000256" key="5">
    <source>
        <dbReference type="ARBA" id="ARBA00023136"/>
    </source>
</evidence>
<evidence type="ECO:0000313" key="7">
    <source>
        <dbReference type="Proteomes" id="UP000767854"/>
    </source>
</evidence>
<keyword evidence="7" id="KW-1185">Reference proteome</keyword>
<comment type="similarity">
    <text evidence="2">Belongs to the LemA family.</text>
</comment>
<dbReference type="Proteomes" id="UP000767854">
    <property type="component" value="Unassembled WGS sequence"/>
</dbReference>
<evidence type="ECO:0000256" key="1">
    <source>
        <dbReference type="ARBA" id="ARBA00004167"/>
    </source>
</evidence>
<sequence length="189" mass="20669">MKKGLIALLIVVVIVVAFAGTLISKYNTLVQLNENVSMQMSEIDNQLQRRNDLIPNLVETVKGFASQEREIFENIANARAAMMSAGTVAEKSEANGELSGALSRLLAISESYPDLKSNENFIQLADELAGTENRIAFARQDYNTVAREFNGVAKQFPMNLFAGMFGFDTAEYFEAAEGADAVPEVDFGN</sequence>
<dbReference type="InterPro" id="IPR023353">
    <property type="entry name" value="LemA-like_dom_sf"/>
</dbReference>
<reference evidence="6 7" key="1">
    <citation type="submission" date="2021-01" db="EMBL/GenBank/DDBJ databases">
        <title>Genomic Encyclopedia of Type Strains, Phase IV (KMG-IV): sequencing the most valuable type-strain genomes for metagenomic binning, comparative biology and taxonomic classification.</title>
        <authorList>
            <person name="Goeker M."/>
        </authorList>
    </citation>
    <scope>NUCLEOTIDE SEQUENCE [LARGE SCALE GENOMIC DNA]</scope>
    <source>
        <strain evidence="6 7">DSM 24436</strain>
    </source>
</reference>
<dbReference type="EMBL" id="JAFBDT010000007">
    <property type="protein sequence ID" value="MBM7561721.1"/>
    <property type="molecule type" value="Genomic_DNA"/>
</dbReference>
<comment type="subcellular location">
    <subcellularLocation>
        <location evidence="1">Membrane</location>
        <topology evidence="1">Single-pass membrane protein</topology>
    </subcellularLocation>
</comment>
<evidence type="ECO:0000256" key="2">
    <source>
        <dbReference type="ARBA" id="ARBA00008854"/>
    </source>
</evidence>
<proteinExistence type="inferred from homology"/>